<evidence type="ECO:0000256" key="9">
    <source>
        <dbReference type="ARBA" id="ARBA00022989"/>
    </source>
</evidence>
<dbReference type="PANTHER" id="PTHR22888:SF9">
    <property type="entry name" value="CYTOCHROME C OXIDASE SUBUNIT 2"/>
    <property type="match status" value="1"/>
</dbReference>
<keyword evidence="20" id="KW-0560">Oxidoreductase</keyword>
<keyword evidence="11 17" id="KW-0472">Membrane</keyword>
<dbReference type="EMBL" id="SZUA01000003">
    <property type="protein sequence ID" value="TKR29817.1"/>
    <property type="molecule type" value="Genomic_DNA"/>
</dbReference>
<keyword evidence="8 14" id="KW-0249">Electron transport</keyword>
<comment type="catalytic activity">
    <reaction evidence="13 15">
        <text>4 Fe(II)-[cytochrome c] + O2 + 8 H(+)(in) = 4 Fe(III)-[cytochrome c] + 2 H2O + 4 H(+)(out)</text>
        <dbReference type="Rhea" id="RHEA:11436"/>
        <dbReference type="Rhea" id="RHEA-COMP:10350"/>
        <dbReference type="Rhea" id="RHEA-COMP:14399"/>
        <dbReference type="ChEBI" id="CHEBI:15377"/>
        <dbReference type="ChEBI" id="CHEBI:15378"/>
        <dbReference type="ChEBI" id="CHEBI:15379"/>
        <dbReference type="ChEBI" id="CHEBI:29033"/>
        <dbReference type="ChEBI" id="CHEBI:29034"/>
        <dbReference type="EC" id="7.1.1.9"/>
    </reaction>
</comment>
<dbReference type="PROSITE" id="PS50999">
    <property type="entry name" value="COX2_TM"/>
    <property type="match status" value="1"/>
</dbReference>
<reference evidence="20 21" key="1">
    <citation type="submission" date="2019-04" db="EMBL/GenBank/DDBJ databases">
        <title>Reference strain of H23.</title>
        <authorList>
            <person name="Luo X."/>
        </authorList>
    </citation>
    <scope>NUCLEOTIDE SEQUENCE [LARGE SCALE GENOMIC DNA]</scope>
    <source>
        <strain evidence="20 21">H23</strain>
    </source>
</reference>
<evidence type="ECO:0000256" key="5">
    <source>
        <dbReference type="ARBA" id="ARBA00022692"/>
    </source>
</evidence>
<evidence type="ECO:0000259" key="18">
    <source>
        <dbReference type="PROSITE" id="PS50857"/>
    </source>
</evidence>
<keyword evidence="4 14" id="KW-0679">Respiratory chain</keyword>
<dbReference type="GO" id="GO:0042773">
    <property type="term" value="P:ATP synthesis coupled electron transport"/>
    <property type="evidence" value="ECO:0007669"/>
    <property type="project" value="TreeGrafter"/>
</dbReference>
<feature type="domain" description="Cytochrome oxidase subunit II transmembrane region profile" evidence="19">
    <location>
        <begin position="21"/>
        <end position="116"/>
    </location>
</feature>
<keyword evidence="9 17" id="KW-1133">Transmembrane helix</keyword>
<dbReference type="GO" id="GO:0004129">
    <property type="term" value="F:cytochrome-c oxidase activity"/>
    <property type="evidence" value="ECO:0007669"/>
    <property type="project" value="UniProtKB-EC"/>
</dbReference>
<evidence type="ECO:0000256" key="2">
    <source>
        <dbReference type="ARBA" id="ARBA00007866"/>
    </source>
</evidence>
<dbReference type="InterPro" id="IPR011759">
    <property type="entry name" value="Cyt_c_oxidase_su2_TM_dom"/>
</dbReference>
<feature type="transmembrane region" description="Helical" evidence="17">
    <location>
        <begin position="46"/>
        <end position="67"/>
    </location>
</feature>
<dbReference type="InterPro" id="IPR045187">
    <property type="entry name" value="CcO_II"/>
</dbReference>
<evidence type="ECO:0000256" key="1">
    <source>
        <dbReference type="ARBA" id="ARBA00004141"/>
    </source>
</evidence>
<comment type="caution">
    <text evidence="20">The sequence shown here is derived from an EMBL/GenBank/DDBJ whole genome shotgun (WGS) entry which is preliminary data.</text>
</comment>
<dbReference type="PROSITE" id="PS00078">
    <property type="entry name" value="COX2"/>
    <property type="match status" value="1"/>
</dbReference>
<sequence length="300" mass="32954">MRWGMLALLAPCLAWASQPAEVHRWQLNMREGVTHTSQIAYESHMIVLWICVVIGVMVFGAMFYAMFKFRKSKGAVAAQFSHNTTAEIIWTVVPVVILIALAWPAAANLIKMYDTRDSAMTVKITGYQWMWKYEYLGENVSFTSRLDRESDRIRQSGEKPDPVKNPHYLLDVDNVLVLPVDTKVRFVVTADDVIHAWWVPSLGWKQDAIPGIVNEAWADIREPGIYRGQCAELCGKDHGFMPIVVKAVSKEEFASWLAAEKAKRAPAPAQPAAPAAAPAEAAPAAPTAANSAAAPAPAAG</sequence>
<dbReference type="SUPFAM" id="SSF81464">
    <property type="entry name" value="Cytochrome c oxidase subunit II-like, transmembrane region"/>
    <property type="match status" value="1"/>
</dbReference>
<comment type="function">
    <text evidence="12 15">Subunits I and II form the functional core of the enzyme complex. Electrons originating in cytochrome c are transferred via heme a and Cu(A) to the binuclear center formed by heme a3 and Cu(B).</text>
</comment>
<protein>
    <recommendedName>
        <fullName evidence="15">Cytochrome c oxidase subunit 2</fullName>
        <ecNumber evidence="15">7.1.1.9</ecNumber>
    </recommendedName>
</protein>
<dbReference type="InterPro" id="IPR008972">
    <property type="entry name" value="Cupredoxin"/>
</dbReference>
<dbReference type="OrthoDB" id="9781261at2"/>
<evidence type="ECO:0000256" key="7">
    <source>
        <dbReference type="ARBA" id="ARBA00022967"/>
    </source>
</evidence>
<evidence type="ECO:0000313" key="21">
    <source>
        <dbReference type="Proteomes" id="UP000308707"/>
    </source>
</evidence>
<evidence type="ECO:0000256" key="6">
    <source>
        <dbReference type="ARBA" id="ARBA00022723"/>
    </source>
</evidence>
<dbReference type="EC" id="7.1.1.9" evidence="15"/>
<dbReference type="GO" id="GO:0005886">
    <property type="term" value="C:plasma membrane"/>
    <property type="evidence" value="ECO:0007669"/>
    <property type="project" value="UniProtKB-SubCell"/>
</dbReference>
<dbReference type="Gene3D" id="1.10.287.90">
    <property type="match status" value="1"/>
</dbReference>
<evidence type="ECO:0000256" key="4">
    <source>
        <dbReference type="ARBA" id="ARBA00022660"/>
    </source>
</evidence>
<feature type="region of interest" description="Disordered" evidence="16">
    <location>
        <begin position="267"/>
        <end position="300"/>
    </location>
</feature>
<evidence type="ECO:0000259" key="19">
    <source>
        <dbReference type="PROSITE" id="PS50999"/>
    </source>
</evidence>
<dbReference type="Proteomes" id="UP000308707">
    <property type="component" value="Unassembled WGS sequence"/>
</dbReference>
<dbReference type="PRINTS" id="PR01166">
    <property type="entry name" value="CYCOXIDASEII"/>
</dbReference>
<name>A0A4U5JPN0_9GAMM</name>
<evidence type="ECO:0000256" key="16">
    <source>
        <dbReference type="SAM" id="MobiDB-lite"/>
    </source>
</evidence>
<dbReference type="InterPro" id="IPR001505">
    <property type="entry name" value="Copper_CuA"/>
</dbReference>
<keyword evidence="5 14" id="KW-0812">Transmembrane</keyword>
<keyword evidence="10 15" id="KW-0186">Copper</keyword>
<dbReference type="Gene3D" id="2.60.40.420">
    <property type="entry name" value="Cupredoxins - blue copper proteins"/>
    <property type="match status" value="1"/>
</dbReference>
<accession>A0A4U5JPN0</accession>
<dbReference type="InterPro" id="IPR002429">
    <property type="entry name" value="CcO_II-like_C"/>
</dbReference>
<feature type="transmembrane region" description="Helical" evidence="17">
    <location>
        <begin position="88"/>
        <end position="106"/>
    </location>
</feature>
<dbReference type="Pfam" id="PF02790">
    <property type="entry name" value="COX2_TM"/>
    <property type="match status" value="1"/>
</dbReference>
<evidence type="ECO:0000256" key="11">
    <source>
        <dbReference type="ARBA" id="ARBA00023136"/>
    </source>
</evidence>
<evidence type="ECO:0000256" key="14">
    <source>
        <dbReference type="RuleBase" id="RU000456"/>
    </source>
</evidence>
<gene>
    <name evidence="20" type="primary">coxB</name>
    <name evidence="20" type="ORF">FCE95_14450</name>
</gene>
<evidence type="ECO:0000256" key="17">
    <source>
        <dbReference type="SAM" id="Phobius"/>
    </source>
</evidence>
<dbReference type="PANTHER" id="PTHR22888">
    <property type="entry name" value="CYTOCHROME C OXIDASE, SUBUNIT II"/>
    <property type="match status" value="1"/>
</dbReference>
<proteinExistence type="inferred from homology"/>
<evidence type="ECO:0000256" key="15">
    <source>
        <dbReference type="RuleBase" id="RU004024"/>
    </source>
</evidence>
<evidence type="ECO:0000256" key="8">
    <source>
        <dbReference type="ARBA" id="ARBA00022982"/>
    </source>
</evidence>
<dbReference type="GO" id="GO:0005507">
    <property type="term" value="F:copper ion binding"/>
    <property type="evidence" value="ECO:0007669"/>
    <property type="project" value="InterPro"/>
</dbReference>
<evidence type="ECO:0000256" key="13">
    <source>
        <dbReference type="ARBA" id="ARBA00047816"/>
    </source>
</evidence>
<evidence type="ECO:0000256" key="12">
    <source>
        <dbReference type="ARBA" id="ARBA00024688"/>
    </source>
</evidence>
<organism evidence="20 21">
    <name type="scientific">Luteimonas gilva</name>
    <dbReference type="NCBI Taxonomy" id="2572684"/>
    <lineage>
        <taxon>Bacteria</taxon>
        <taxon>Pseudomonadati</taxon>
        <taxon>Pseudomonadota</taxon>
        <taxon>Gammaproteobacteria</taxon>
        <taxon>Lysobacterales</taxon>
        <taxon>Lysobacteraceae</taxon>
        <taxon>Luteimonas</taxon>
    </lineage>
</organism>
<evidence type="ECO:0000313" key="20">
    <source>
        <dbReference type="EMBL" id="TKR29817.1"/>
    </source>
</evidence>
<dbReference type="InterPro" id="IPR036257">
    <property type="entry name" value="Cyt_c_oxidase_su2_TM_sf"/>
</dbReference>
<comment type="similarity">
    <text evidence="2 14">Belongs to the cytochrome c oxidase subunit 2 family.</text>
</comment>
<keyword evidence="6 15" id="KW-0479">Metal-binding</keyword>
<dbReference type="NCBIfam" id="TIGR02866">
    <property type="entry name" value="CoxB"/>
    <property type="match status" value="1"/>
</dbReference>
<feature type="domain" description="Cytochrome oxidase subunit II copper A binding" evidence="18">
    <location>
        <begin position="117"/>
        <end position="259"/>
    </location>
</feature>
<dbReference type="InterPro" id="IPR014222">
    <property type="entry name" value="Cyt_c_oxidase_su2"/>
</dbReference>
<keyword evidence="7" id="KW-1278">Translocase</keyword>
<evidence type="ECO:0000256" key="10">
    <source>
        <dbReference type="ARBA" id="ARBA00023008"/>
    </source>
</evidence>
<dbReference type="Pfam" id="PF00116">
    <property type="entry name" value="COX2"/>
    <property type="match status" value="1"/>
</dbReference>
<dbReference type="AlphaFoldDB" id="A0A4U5JPN0"/>
<comment type="cofactor">
    <cofactor evidence="15">
        <name>Cu cation</name>
        <dbReference type="ChEBI" id="CHEBI:23378"/>
    </cofactor>
    <text evidence="15">Binds a copper A center.</text>
</comment>
<dbReference type="GO" id="GO:0016491">
    <property type="term" value="F:oxidoreductase activity"/>
    <property type="evidence" value="ECO:0007669"/>
    <property type="project" value="UniProtKB-KW"/>
</dbReference>
<dbReference type="PROSITE" id="PS50857">
    <property type="entry name" value="COX2_CUA"/>
    <property type="match status" value="1"/>
</dbReference>
<comment type="subcellular location">
    <subcellularLocation>
        <location evidence="14">Cell membrane</location>
        <topology evidence="14">Multi-pass membrane protein</topology>
    </subcellularLocation>
    <subcellularLocation>
        <location evidence="1">Membrane</location>
        <topology evidence="1">Multi-pass membrane protein</topology>
    </subcellularLocation>
</comment>
<dbReference type="SUPFAM" id="SSF49503">
    <property type="entry name" value="Cupredoxins"/>
    <property type="match status" value="1"/>
</dbReference>
<evidence type="ECO:0000256" key="3">
    <source>
        <dbReference type="ARBA" id="ARBA00022448"/>
    </source>
</evidence>
<keyword evidence="21" id="KW-1185">Reference proteome</keyword>
<keyword evidence="3 14" id="KW-0813">Transport</keyword>